<dbReference type="Gene3D" id="1.20.58.70">
    <property type="match status" value="1"/>
</dbReference>
<keyword evidence="2" id="KW-0812">Transmembrane</keyword>
<gene>
    <name evidence="4" type="ORF">TCIL3000_9_5480</name>
</gene>
<dbReference type="VEuPathDB" id="TriTrypDB:TcIL3000_9_5480"/>
<evidence type="ECO:0000313" key="4">
    <source>
        <dbReference type="EMBL" id="CCC93140.1"/>
    </source>
</evidence>
<feature type="transmembrane region" description="Helical" evidence="2">
    <location>
        <begin position="279"/>
        <end position="300"/>
    </location>
</feature>
<comment type="similarity">
    <text evidence="1">Belongs to the syntaxin family.</text>
</comment>
<dbReference type="GO" id="GO:0000149">
    <property type="term" value="F:SNARE binding"/>
    <property type="evidence" value="ECO:0007669"/>
    <property type="project" value="TreeGrafter"/>
</dbReference>
<dbReference type="GO" id="GO:0006886">
    <property type="term" value="P:intracellular protein transport"/>
    <property type="evidence" value="ECO:0007669"/>
    <property type="project" value="TreeGrafter"/>
</dbReference>
<dbReference type="GO" id="GO:0012505">
    <property type="term" value="C:endomembrane system"/>
    <property type="evidence" value="ECO:0007669"/>
    <property type="project" value="TreeGrafter"/>
</dbReference>
<dbReference type="SUPFAM" id="SSF47661">
    <property type="entry name" value="t-snare proteins"/>
    <property type="match status" value="1"/>
</dbReference>
<dbReference type="CDD" id="cd15845">
    <property type="entry name" value="SNARE_syntaxin16"/>
    <property type="match status" value="1"/>
</dbReference>
<keyword evidence="2" id="KW-1133">Transmembrane helix</keyword>
<dbReference type="Pfam" id="PF05739">
    <property type="entry name" value="SNARE"/>
    <property type="match status" value="1"/>
</dbReference>
<dbReference type="GO" id="GO:0006906">
    <property type="term" value="P:vesicle fusion"/>
    <property type="evidence" value="ECO:0007669"/>
    <property type="project" value="TreeGrafter"/>
</dbReference>
<reference evidence="4" key="1">
    <citation type="journal article" date="2012" name="Proc. Natl. Acad. Sci. U.S.A.">
        <title>Antigenic diversity is generated by distinct evolutionary mechanisms in African trypanosome species.</title>
        <authorList>
            <person name="Jackson A.P."/>
            <person name="Berry A."/>
            <person name="Aslett M."/>
            <person name="Allison H.C."/>
            <person name="Burton P."/>
            <person name="Vavrova-Anderson J."/>
            <person name="Brown R."/>
            <person name="Browne H."/>
            <person name="Corton N."/>
            <person name="Hauser H."/>
            <person name="Gamble J."/>
            <person name="Gilderthorp R."/>
            <person name="Marcello L."/>
            <person name="McQuillan J."/>
            <person name="Otto T.D."/>
            <person name="Quail M.A."/>
            <person name="Sanders M.J."/>
            <person name="van Tonder A."/>
            <person name="Ginger M.L."/>
            <person name="Field M.C."/>
            <person name="Barry J.D."/>
            <person name="Hertz-Fowler C."/>
            <person name="Berriman M."/>
        </authorList>
    </citation>
    <scope>NUCLEOTIDE SEQUENCE</scope>
    <source>
        <strain evidence="4">IL3000</strain>
    </source>
</reference>
<dbReference type="PANTHER" id="PTHR19957">
    <property type="entry name" value="SYNTAXIN"/>
    <property type="match status" value="1"/>
</dbReference>
<dbReference type="InterPro" id="IPR045242">
    <property type="entry name" value="Syntaxin"/>
</dbReference>
<sequence length="305" mass="35693">MATRDRTSEFLQYRGIQEGHSDTQGLLQEDRDASTFSTFVTPLWMHKMEEVRHLQKKIREHMESLEKLRRDHLKIGFSSFRDEGREEMEIERLQGVIDNHFKHSEKLIAELEIAYMRELPDGGTDAEMSILRNVKMCLVNEISNVLKLFRESQRRYMTDVKKQQSVSQRWAGGERQRAIEQQLETDAVVDRCLQKGMSQEQVEAMLLSQQLADERVKEFERIYTSIKSMHEMFSDMKTLVIEQGAVLDRIDYNISVTHARVQSGKAELQMAEKYQENGMYKMCLLILLALIFVLIALLLLKKLTQ</sequence>
<evidence type="ECO:0000256" key="1">
    <source>
        <dbReference type="ARBA" id="ARBA00009063"/>
    </source>
</evidence>
<dbReference type="GO" id="GO:0005484">
    <property type="term" value="F:SNAP receptor activity"/>
    <property type="evidence" value="ECO:0007669"/>
    <property type="project" value="TreeGrafter"/>
</dbReference>
<name>G0UUS6_TRYCI</name>
<feature type="domain" description="T-SNARE coiled-coil homology" evidence="3">
    <location>
        <begin position="209"/>
        <end position="271"/>
    </location>
</feature>
<dbReference type="PROSITE" id="PS50192">
    <property type="entry name" value="T_SNARE"/>
    <property type="match status" value="1"/>
</dbReference>
<dbReference type="InterPro" id="IPR010989">
    <property type="entry name" value="SNARE"/>
</dbReference>
<dbReference type="PANTHER" id="PTHR19957:SF402">
    <property type="entry name" value="PUTATIVE-RELATED"/>
    <property type="match status" value="1"/>
</dbReference>
<keyword evidence="2" id="KW-0472">Membrane</keyword>
<accession>G0UUS6</accession>
<dbReference type="EMBL" id="HE575322">
    <property type="protein sequence ID" value="CCC93140.1"/>
    <property type="molecule type" value="Genomic_DNA"/>
</dbReference>
<dbReference type="AlphaFoldDB" id="G0UUS6"/>
<dbReference type="GO" id="GO:0031201">
    <property type="term" value="C:SNARE complex"/>
    <property type="evidence" value="ECO:0007669"/>
    <property type="project" value="TreeGrafter"/>
</dbReference>
<dbReference type="SMART" id="SM00397">
    <property type="entry name" value="t_SNARE"/>
    <property type="match status" value="1"/>
</dbReference>
<evidence type="ECO:0000256" key="2">
    <source>
        <dbReference type="SAM" id="Phobius"/>
    </source>
</evidence>
<evidence type="ECO:0000259" key="3">
    <source>
        <dbReference type="PROSITE" id="PS50192"/>
    </source>
</evidence>
<dbReference type="GO" id="GO:0048278">
    <property type="term" value="P:vesicle docking"/>
    <property type="evidence" value="ECO:0007669"/>
    <property type="project" value="TreeGrafter"/>
</dbReference>
<proteinExistence type="inferred from homology"/>
<organism evidence="4">
    <name type="scientific">Trypanosoma congolense (strain IL3000)</name>
    <dbReference type="NCBI Taxonomy" id="1068625"/>
    <lineage>
        <taxon>Eukaryota</taxon>
        <taxon>Discoba</taxon>
        <taxon>Euglenozoa</taxon>
        <taxon>Kinetoplastea</taxon>
        <taxon>Metakinetoplastina</taxon>
        <taxon>Trypanosomatida</taxon>
        <taxon>Trypanosomatidae</taxon>
        <taxon>Trypanosoma</taxon>
        <taxon>Nannomonas</taxon>
    </lineage>
</organism>
<dbReference type="InterPro" id="IPR000727">
    <property type="entry name" value="T_SNARE_dom"/>
</dbReference>
<protein>
    <submittedName>
        <fullName evidence="4">Uncharacterized protein TCIL3000_9_5480</fullName>
    </submittedName>
</protein>